<evidence type="ECO:0000313" key="3">
    <source>
        <dbReference type="Proteomes" id="UP000663508"/>
    </source>
</evidence>
<sequence>MQVLVSRLPSRTTEAMAEGDPGTGRLEVDPGLTASRLPVSRTGTETAAGAGPPPGNGGFAVAPKQARSSSSWMTPIGATLDFRALLPRGRVHSPRALLPANALDAD</sequence>
<dbReference type="KEGG" id="mind:mvi_28670"/>
<evidence type="ECO:0000256" key="1">
    <source>
        <dbReference type="SAM" id="MobiDB-lite"/>
    </source>
</evidence>
<dbReference type="AlphaFoldDB" id="A0A8H9C768"/>
<protein>
    <submittedName>
        <fullName evidence="2">Uncharacterized protein</fullName>
    </submittedName>
</protein>
<dbReference type="EMBL" id="AP024145">
    <property type="protein sequence ID" value="BCM84406.1"/>
    <property type="molecule type" value="Genomic_DNA"/>
</dbReference>
<dbReference type="Proteomes" id="UP000663508">
    <property type="component" value="Chromosome"/>
</dbReference>
<reference evidence="2" key="1">
    <citation type="submission" date="2020-11" db="EMBL/GenBank/DDBJ databases">
        <title>Complete genome sequence of a novel pathogenic Methylobacterium strain isolated from rice in Vietnam.</title>
        <authorList>
            <person name="Lai K."/>
            <person name="Okazaki S."/>
            <person name="Higashi K."/>
            <person name="Mori H."/>
            <person name="Toyoda A."/>
            <person name="Kurokawa K."/>
        </authorList>
    </citation>
    <scope>NUCLEOTIDE SEQUENCE</scope>
    <source>
        <strain evidence="2">VL1</strain>
    </source>
</reference>
<accession>A0A8H9C768</accession>
<feature type="region of interest" description="Disordered" evidence="1">
    <location>
        <begin position="1"/>
        <end position="71"/>
    </location>
</feature>
<name>A0A8H9C768_9HYPH</name>
<evidence type="ECO:0000313" key="2">
    <source>
        <dbReference type="EMBL" id="BCM84406.1"/>
    </source>
</evidence>
<gene>
    <name evidence="2" type="ORF">mvi_28670</name>
</gene>
<organism evidence="2 3">
    <name type="scientific">Methylobacterium indicum</name>
    <dbReference type="NCBI Taxonomy" id="1775910"/>
    <lineage>
        <taxon>Bacteria</taxon>
        <taxon>Pseudomonadati</taxon>
        <taxon>Pseudomonadota</taxon>
        <taxon>Alphaproteobacteria</taxon>
        <taxon>Hyphomicrobiales</taxon>
        <taxon>Methylobacteriaceae</taxon>
        <taxon>Methylobacterium</taxon>
    </lineage>
</organism>
<proteinExistence type="predicted"/>